<dbReference type="CDD" id="cd01856">
    <property type="entry name" value="YlqF"/>
    <property type="match status" value="1"/>
</dbReference>
<feature type="binding site" evidence="9">
    <location>
        <begin position="171"/>
        <end position="176"/>
    </location>
    <ligand>
        <name>GTP</name>
        <dbReference type="ChEBI" id="CHEBI:37565"/>
    </ligand>
</feature>
<evidence type="ECO:0000259" key="10">
    <source>
        <dbReference type="PROSITE" id="PS51721"/>
    </source>
</evidence>
<dbReference type="SMR" id="A0A482X7C2"/>
<evidence type="ECO:0000256" key="8">
    <source>
        <dbReference type="ARBA" id="ARBA00045284"/>
    </source>
</evidence>
<evidence type="ECO:0000313" key="11">
    <source>
        <dbReference type="EMBL" id="RZF41799.1"/>
    </source>
</evidence>
<keyword evidence="4" id="KW-0809">Transit peptide</keyword>
<sequence length="348" mass="39306">MFVRTVTQELSSIPTMVNLSSVLKCQTSLRIRSSFKLPDKSILNWFPGHMFTGFRDMQKKLRNIDCIIEVHDARIPLSGRNPKFAEQICSVRPHILVLNKMDLANPKYYNVAVEALKSQGTSKVIHTNSKDPHSIGVKQLLHEMKKVFSSSDRFNRSEEKEFTVMIIGVPNVGKSSLINTLRNKYMKKPNAVHVGAVAGVTKAVGERVKILESPPIYIYDTPGILQPSIPNVETGMKLSLCSIFKDTDIGFHFMADYLLYWLNRNNNFCYLNFLNLKEPSDDIDEVLILSAIANNKFKKTKQISGQGGSQVAPDTETMAFSFVNAFRRGVFGEITLDTDILDQFERFS</sequence>
<dbReference type="EMBL" id="QKKF02016138">
    <property type="protein sequence ID" value="RZF41799.1"/>
    <property type="molecule type" value="Genomic_DNA"/>
</dbReference>
<dbReference type="SUPFAM" id="SSF52540">
    <property type="entry name" value="P-loop containing nucleoside triphosphate hydrolases"/>
    <property type="match status" value="1"/>
</dbReference>
<keyword evidence="5" id="KW-0496">Mitochondrion</keyword>
<evidence type="ECO:0000256" key="7">
    <source>
        <dbReference type="ARBA" id="ARBA00023136"/>
    </source>
</evidence>
<name>A0A482X7C2_LAOST</name>
<dbReference type="Gene3D" id="1.10.1580.10">
    <property type="match status" value="1"/>
</dbReference>
<dbReference type="FunFam" id="3.40.50.300:FF:000876">
    <property type="entry name" value="Mitochondrial GTPase 1"/>
    <property type="match status" value="1"/>
</dbReference>
<keyword evidence="3" id="KW-0999">Mitochondrion inner membrane</keyword>
<dbReference type="InterPro" id="IPR027417">
    <property type="entry name" value="P-loop_NTPase"/>
</dbReference>
<dbReference type="InterPro" id="IPR023179">
    <property type="entry name" value="GTP-bd_ortho_bundle_sf"/>
</dbReference>
<dbReference type="PIRSF" id="PIRSF006230">
    <property type="entry name" value="MG442"/>
    <property type="match status" value="1"/>
</dbReference>
<evidence type="ECO:0000256" key="3">
    <source>
        <dbReference type="ARBA" id="ARBA00022792"/>
    </source>
</evidence>
<comment type="function">
    <text evidence="8">Plays a role in the regulation of the mitochondrial ribosome assembly and of translational activity. Displays mitochondrial GTPase activity.</text>
</comment>
<dbReference type="Gene3D" id="3.40.50.300">
    <property type="entry name" value="P-loop containing nucleotide triphosphate hydrolases"/>
    <property type="match status" value="1"/>
</dbReference>
<dbReference type="InterPro" id="IPR006073">
    <property type="entry name" value="GTP-bd"/>
</dbReference>
<dbReference type="InParanoid" id="A0A482X7C2"/>
<comment type="caution">
    <text evidence="11">The sequence shown here is derived from an EMBL/GenBank/DDBJ whole genome shotgun (WGS) entry which is preliminary data.</text>
</comment>
<dbReference type="GO" id="GO:0032543">
    <property type="term" value="P:mitochondrial translation"/>
    <property type="evidence" value="ECO:0007669"/>
    <property type="project" value="TreeGrafter"/>
</dbReference>
<dbReference type="PRINTS" id="PR00326">
    <property type="entry name" value="GTP1OBG"/>
</dbReference>
<dbReference type="FunFam" id="1.10.1580.10:FF:000004">
    <property type="entry name" value="Mitochondrial GTPase 1"/>
    <property type="match status" value="1"/>
</dbReference>
<feature type="binding site" evidence="9">
    <location>
        <begin position="99"/>
        <end position="102"/>
    </location>
    <ligand>
        <name>GTP</name>
        <dbReference type="ChEBI" id="CHEBI:37565"/>
    </ligand>
</feature>
<dbReference type="OrthoDB" id="269151at2759"/>
<dbReference type="PANTHER" id="PTHR45782">
    <property type="entry name" value="MITOCHONDRIAL RIBOSOME-ASSOCIATED GTPASE 1"/>
    <property type="match status" value="1"/>
</dbReference>
<proteinExistence type="predicted"/>
<evidence type="ECO:0000313" key="12">
    <source>
        <dbReference type="Proteomes" id="UP000291343"/>
    </source>
</evidence>
<keyword evidence="12" id="KW-1185">Reference proteome</keyword>
<dbReference type="InterPro" id="IPR030378">
    <property type="entry name" value="G_CP_dom"/>
</dbReference>
<protein>
    <recommendedName>
        <fullName evidence="10">CP-type G domain-containing protein</fullName>
    </recommendedName>
</protein>
<dbReference type="PANTHER" id="PTHR45782:SF4">
    <property type="entry name" value="MITOCHONDRIAL RIBOSOME-ASSOCIATED GTPASE 1"/>
    <property type="match status" value="1"/>
</dbReference>
<organism evidence="11 12">
    <name type="scientific">Laodelphax striatellus</name>
    <name type="common">Small brown planthopper</name>
    <name type="synonym">Delphax striatella</name>
    <dbReference type="NCBI Taxonomy" id="195883"/>
    <lineage>
        <taxon>Eukaryota</taxon>
        <taxon>Metazoa</taxon>
        <taxon>Ecdysozoa</taxon>
        <taxon>Arthropoda</taxon>
        <taxon>Hexapoda</taxon>
        <taxon>Insecta</taxon>
        <taxon>Pterygota</taxon>
        <taxon>Neoptera</taxon>
        <taxon>Paraneoptera</taxon>
        <taxon>Hemiptera</taxon>
        <taxon>Auchenorrhyncha</taxon>
        <taxon>Fulgoroidea</taxon>
        <taxon>Delphacidae</taxon>
        <taxon>Criomorphinae</taxon>
        <taxon>Laodelphax</taxon>
    </lineage>
</organism>
<feature type="binding site" evidence="9">
    <location>
        <position position="223"/>
    </location>
    <ligand>
        <name>GTP</name>
        <dbReference type="ChEBI" id="CHEBI:37565"/>
    </ligand>
</feature>
<reference evidence="11 12" key="1">
    <citation type="journal article" date="2017" name="Gigascience">
        <title>Genome sequence of the small brown planthopper, Laodelphax striatellus.</title>
        <authorList>
            <person name="Zhu J."/>
            <person name="Jiang F."/>
            <person name="Wang X."/>
            <person name="Yang P."/>
            <person name="Bao Y."/>
            <person name="Zhao W."/>
            <person name="Wang W."/>
            <person name="Lu H."/>
            <person name="Wang Q."/>
            <person name="Cui N."/>
            <person name="Li J."/>
            <person name="Chen X."/>
            <person name="Luo L."/>
            <person name="Yu J."/>
            <person name="Kang L."/>
            <person name="Cui F."/>
        </authorList>
    </citation>
    <scope>NUCLEOTIDE SEQUENCE [LARGE SCALE GENOMIC DNA]</scope>
    <source>
        <strain evidence="11">Lst14</strain>
    </source>
</reference>
<evidence type="ECO:0000256" key="2">
    <source>
        <dbReference type="ARBA" id="ARBA00022741"/>
    </source>
</evidence>
<evidence type="ECO:0000256" key="5">
    <source>
        <dbReference type="ARBA" id="ARBA00023128"/>
    </source>
</evidence>
<dbReference type="AlphaFoldDB" id="A0A482X7C2"/>
<gene>
    <name evidence="11" type="ORF">LSTR_LSTR005261</name>
</gene>
<dbReference type="GO" id="GO:0005743">
    <property type="term" value="C:mitochondrial inner membrane"/>
    <property type="evidence" value="ECO:0007669"/>
    <property type="project" value="UniProtKB-SubCell"/>
</dbReference>
<keyword evidence="7" id="KW-0472">Membrane</keyword>
<keyword evidence="6 9" id="KW-0342">GTP-binding</keyword>
<keyword evidence="2 9" id="KW-0547">Nucleotide-binding</keyword>
<feature type="binding site" evidence="9">
    <location>
        <begin position="128"/>
        <end position="129"/>
    </location>
    <ligand>
        <name>GTP</name>
        <dbReference type="ChEBI" id="CHEBI:37565"/>
    </ligand>
</feature>
<dbReference type="STRING" id="195883.A0A482X7C2"/>
<dbReference type="Pfam" id="PF01926">
    <property type="entry name" value="MMR_HSR1"/>
    <property type="match status" value="1"/>
</dbReference>
<feature type="domain" description="CP-type G" evidence="10">
    <location>
        <begin position="54"/>
        <end position="227"/>
    </location>
</feature>
<evidence type="ECO:0000256" key="9">
    <source>
        <dbReference type="PIRSR" id="PIRSR006230-1"/>
    </source>
</evidence>
<evidence type="ECO:0000256" key="1">
    <source>
        <dbReference type="ARBA" id="ARBA00004443"/>
    </source>
</evidence>
<dbReference type="InterPro" id="IPR016478">
    <property type="entry name" value="GTPase_MTG1"/>
</dbReference>
<dbReference type="FunCoup" id="A0A482X7C2">
    <property type="interactions" value="1903"/>
</dbReference>
<dbReference type="PROSITE" id="PS51721">
    <property type="entry name" value="G_CP"/>
    <property type="match status" value="1"/>
</dbReference>
<dbReference type="GO" id="GO:0005525">
    <property type="term" value="F:GTP binding"/>
    <property type="evidence" value="ECO:0007669"/>
    <property type="project" value="UniProtKB-KW"/>
</dbReference>
<accession>A0A482X7C2</accession>
<dbReference type="Proteomes" id="UP000291343">
    <property type="component" value="Unassembled WGS sequence"/>
</dbReference>
<evidence type="ECO:0000256" key="6">
    <source>
        <dbReference type="ARBA" id="ARBA00023134"/>
    </source>
</evidence>
<evidence type="ECO:0000256" key="4">
    <source>
        <dbReference type="ARBA" id="ARBA00022946"/>
    </source>
</evidence>
<dbReference type="GO" id="GO:0003924">
    <property type="term" value="F:GTPase activity"/>
    <property type="evidence" value="ECO:0007669"/>
    <property type="project" value="TreeGrafter"/>
</dbReference>
<comment type="subcellular location">
    <subcellularLocation>
        <location evidence="1">Mitochondrion inner membrane</location>
        <topology evidence="1">Peripheral membrane protein</topology>
        <orientation evidence="1">Matrix side</orientation>
    </subcellularLocation>
</comment>